<dbReference type="RefSeq" id="WP_007289515.1">
    <property type="nucleotide sequence ID" value="NZ_AAWL01000009.1"/>
</dbReference>
<feature type="transmembrane region" description="Helical" evidence="1">
    <location>
        <begin position="86"/>
        <end position="106"/>
    </location>
</feature>
<evidence type="ECO:0000313" key="3">
    <source>
        <dbReference type="Proteomes" id="UP000005139"/>
    </source>
</evidence>
<dbReference type="PANTHER" id="PTHR40031">
    <property type="entry name" value="HYPOTHETICAL MEMBRANE SPANNING PROTEIN"/>
    <property type="match status" value="1"/>
</dbReference>
<dbReference type="InterPro" id="IPR007404">
    <property type="entry name" value="YdjM-like"/>
</dbReference>
<feature type="transmembrane region" description="Helical" evidence="1">
    <location>
        <begin position="150"/>
        <end position="169"/>
    </location>
</feature>
<feature type="transmembrane region" description="Helical" evidence="1">
    <location>
        <begin position="58"/>
        <end position="80"/>
    </location>
</feature>
<feature type="transmembrane region" description="Helical" evidence="1">
    <location>
        <begin position="126"/>
        <end position="144"/>
    </location>
</feature>
<dbReference type="EMBL" id="AAWL01000009">
    <property type="protein sequence ID" value="EAX47564.1"/>
    <property type="molecule type" value="Genomic_DNA"/>
</dbReference>
<dbReference type="GO" id="GO:0016787">
    <property type="term" value="F:hydrolase activity"/>
    <property type="evidence" value="ECO:0007669"/>
    <property type="project" value="UniProtKB-KW"/>
</dbReference>
<evidence type="ECO:0000256" key="1">
    <source>
        <dbReference type="SAM" id="Phobius"/>
    </source>
</evidence>
<keyword evidence="3" id="KW-1185">Reference proteome</keyword>
<gene>
    <name evidence="2" type="ORF">TcarDRAFT_1299</name>
</gene>
<feature type="transmembrane region" description="Helical" evidence="1">
    <location>
        <begin position="267"/>
        <end position="285"/>
    </location>
</feature>
<reference evidence="2 3" key="2">
    <citation type="submission" date="2007-01" db="EMBL/GenBank/DDBJ databases">
        <title>Sequencing of the draft genome and assembly of Thermosinus carboxydivorans Nor1.</title>
        <authorList>
            <consortium name="US DOE Joint Genome Institute (JGI-PGF)"/>
            <person name="Copeland A."/>
            <person name="Lucas S."/>
            <person name="Lapidus A."/>
            <person name="Barry K."/>
            <person name="Glavina del Rio T."/>
            <person name="Dalin E."/>
            <person name="Tice H."/>
            <person name="Bruce D."/>
            <person name="Pitluck S."/>
            <person name="Richardson P."/>
        </authorList>
    </citation>
    <scope>NUCLEOTIDE SEQUENCE [LARGE SCALE GENOMIC DNA]</scope>
    <source>
        <strain evidence="2 3">Nor1</strain>
    </source>
</reference>
<comment type="caution">
    <text evidence="2">The sequence shown here is derived from an EMBL/GenBank/DDBJ whole genome shotgun (WGS) entry which is preliminary data.</text>
</comment>
<dbReference type="AlphaFoldDB" id="A1HQY3"/>
<name>A1HQY3_9FIRM</name>
<dbReference type="InterPro" id="IPR053170">
    <property type="entry name" value="Transcription_regulator"/>
</dbReference>
<reference evidence="2 3" key="1">
    <citation type="submission" date="2007-01" db="EMBL/GenBank/DDBJ databases">
        <title>Annotation of the draft genome assembly of Thermosinus carboxydivorans Nor1.</title>
        <authorList>
            <consortium name="US DOE Joint Genome Institute (JGI-ORNL)"/>
            <person name="Larimer F."/>
            <person name="Land M."/>
            <person name="Hauser L."/>
        </authorList>
    </citation>
    <scope>NUCLEOTIDE SEQUENCE [LARGE SCALE GENOMIC DNA]</scope>
    <source>
        <strain evidence="2 3">Nor1</strain>
    </source>
</reference>
<proteinExistence type="predicted"/>
<keyword evidence="1" id="KW-0812">Transmembrane</keyword>
<organism evidence="2 3">
    <name type="scientific">Thermosinus carboxydivorans Nor1</name>
    <dbReference type="NCBI Taxonomy" id="401526"/>
    <lineage>
        <taxon>Bacteria</taxon>
        <taxon>Bacillati</taxon>
        <taxon>Bacillota</taxon>
        <taxon>Negativicutes</taxon>
        <taxon>Selenomonadales</taxon>
        <taxon>Sporomusaceae</taxon>
        <taxon>Thermosinus</taxon>
    </lineage>
</organism>
<accession>A1HQY3</accession>
<keyword evidence="1" id="KW-0472">Membrane</keyword>
<dbReference type="Pfam" id="PF04307">
    <property type="entry name" value="YdjM"/>
    <property type="match status" value="1"/>
</dbReference>
<keyword evidence="1" id="KW-1133">Transmembrane helix</keyword>
<dbReference type="PANTHER" id="PTHR40031:SF1">
    <property type="entry name" value="MEMBRANE-BOUND METAL-DEPENDENT HYDROLASE"/>
    <property type="match status" value="1"/>
</dbReference>
<protein>
    <submittedName>
        <fullName evidence="2">Membrane-bound metal-dependent hydrolase</fullName>
    </submittedName>
</protein>
<sequence>MDTLSHALIGMAVAGLSGHPLSPSDPVYIAAVLGAQAPDLDIIAGLRGGMAYLRQHRAMSHSVPGVTVWSALIAAGLYFFMPGVSFTTVCGWAFAGGLSHILVDYFNTHGAAVLWPVRKERKSCHLLNVFDPILILLMLSLYAYPVPMRHVALATFTLLFSYLGLRLALRYRAAKWLTAYFAGHMVIRITIMPSLRRILFWDFVIETTDRYFVGQVGALYPVLAVRAELSKQRFPKQPLRRKIPFSVSFFRPLLHSGMWRKNRTKTVKPFIFMTCVTFAVRNSAIAPPYTLMMRTFLALPIFTRMAVNFAFRVNARKKASSKADTISCRNYLHRRFFFSIIIPPPRGGVWT</sequence>
<dbReference type="eggNOG" id="COG1988">
    <property type="taxonomic scope" value="Bacteria"/>
</dbReference>
<keyword evidence="2" id="KW-0378">Hydrolase</keyword>
<evidence type="ECO:0000313" key="2">
    <source>
        <dbReference type="EMBL" id="EAX47564.1"/>
    </source>
</evidence>
<dbReference type="Proteomes" id="UP000005139">
    <property type="component" value="Unassembled WGS sequence"/>
</dbReference>